<dbReference type="eggNOG" id="COG0473">
    <property type="taxonomic scope" value="Bacteria"/>
</dbReference>
<dbReference type="Gene3D" id="3.40.718.10">
    <property type="entry name" value="Isopropylmalate Dehydrogenase"/>
    <property type="match status" value="1"/>
</dbReference>
<dbReference type="FunFam" id="3.40.718.10:FF:000020">
    <property type="entry name" value="Isocitrate dehydrogenase"/>
    <property type="match status" value="1"/>
</dbReference>
<dbReference type="Proteomes" id="UP000009286">
    <property type="component" value="Chromosome"/>
</dbReference>
<evidence type="ECO:0000256" key="17">
    <source>
        <dbReference type="ARBA" id="ARBA00031098"/>
    </source>
</evidence>
<keyword evidence="12 20" id="KW-0560">Oxidoreductase</keyword>
<evidence type="ECO:0000256" key="14">
    <source>
        <dbReference type="ARBA" id="ARBA00023554"/>
    </source>
</evidence>
<sequence>MVSTSKTNLVPITVARGDGIGPEIMDATLKILDAAGAALAIEEIAIGEAVYKSGIKSGIEDSAWDSLRRTKVFLKSPITTPQGGGFKSLNVTVRKSLGLFANVRPCVSYAPYVETNHPTMDLVIVRENEEDLYGGIEYRHTQDVVESVKIISRPGSERIIRYAFEYARANGRKKVTCMSKDNIMKMADGLFHRTFDEIGAEYPDIEQNHMIIDIGSAKVAVQPHMFDVIVTENLYGDIISDIAAEVTGSVGLGGSSNVGTECAMFEAIHGSAPDIAGKGIANPSGLLLGAVMMLVHIGQKDIATRVHNAWLKTIEDGIHTGDIYRLGKSVEKVGTDGFSKAVIERIGATPDKLRAVDYGAPVIGAAGGMVLPPLKPRVTQDKKLVGVDVFVNIDQCDPNGLADRILALGVNDNGLAMESIANRGTKVWPDGQPETFCSDHWRLRFMSTSGIKHDAIMALLSKFDAANIDFIKVENLYNFDGKPGFTAAQGE</sequence>
<dbReference type="EC" id="1.1.1.42" evidence="5"/>
<comment type="similarity">
    <text evidence="3">Belongs to the isocitrate and isopropylmalate dehydrogenases family.</text>
</comment>
<evidence type="ECO:0000256" key="18">
    <source>
        <dbReference type="ARBA" id="ARBA00046127"/>
    </source>
</evidence>
<dbReference type="OrthoDB" id="9767905at2"/>
<dbReference type="GO" id="GO:0000287">
    <property type="term" value="F:magnesium ion binding"/>
    <property type="evidence" value="ECO:0007669"/>
    <property type="project" value="InterPro"/>
</dbReference>
<dbReference type="GO" id="GO:0006099">
    <property type="term" value="P:tricarboxylic acid cycle"/>
    <property type="evidence" value="ECO:0007669"/>
    <property type="project" value="UniProtKB-KW"/>
</dbReference>
<dbReference type="RefSeq" id="WP_014103359.1">
    <property type="nucleotide sequence ID" value="NC_016026.1"/>
</dbReference>
<evidence type="ECO:0000259" key="19">
    <source>
        <dbReference type="SMART" id="SM01329"/>
    </source>
</evidence>
<dbReference type="AlphaFoldDB" id="G2KSZ1"/>
<evidence type="ECO:0000256" key="3">
    <source>
        <dbReference type="ARBA" id="ARBA00007769"/>
    </source>
</evidence>
<keyword evidence="8" id="KW-0816">Tricarboxylic acid cycle</keyword>
<evidence type="ECO:0000256" key="9">
    <source>
        <dbReference type="ARBA" id="ARBA00022723"/>
    </source>
</evidence>
<name>G2KSZ1_MICAA</name>
<evidence type="ECO:0000256" key="6">
    <source>
        <dbReference type="ARBA" id="ARBA00019562"/>
    </source>
</evidence>
<evidence type="ECO:0000256" key="15">
    <source>
        <dbReference type="ARBA" id="ARBA00029765"/>
    </source>
</evidence>
<feature type="domain" description="Isopropylmalate dehydrogenase-like" evidence="19">
    <location>
        <begin position="11"/>
        <end position="342"/>
    </location>
</feature>
<dbReference type="Pfam" id="PF00180">
    <property type="entry name" value="Iso_dh"/>
    <property type="match status" value="1"/>
</dbReference>
<comment type="subunit">
    <text evidence="4">Homodimer.</text>
</comment>
<dbReference type="KEGG" id="mai:MICA_1825"/>
<dbReference type="GO" id="GO:0006097">
    <property type="term" value="P:glyoxylate cycle"/>
    <property type="evidence" value="ECO:0007669"/>
    <property type="project" value="UniProtKB-KW"/>
</dbReference>
<evidence type="ECO:0000313" key="21">
    <source>
        <dbReference type="Proteomes" id="UP000009286"/>
    </source>
</evidence>
<dbReference type="SMART" id="SM01329">
    <property type="entry name" value="Iso_dh"/>
    <property type="match status" value="1"/>
</dbReference>
<keyword evidence="7" id="KW-0329">Glyoxylate bypass</keyword>
<dbReference type="GO" id="GO:0051287">
    <property type="term" value="F:NAD binding"/>
    <property type="evidence" value="ECO:0007669"/>
    <property type="project" value="InterPro"/>
</dbReference>
<accession>G2KSZ1</accession>
<dbReference type="NCBIfam" id="TIGR02924">
    <property type="entry name" value="ICDH_alpha"/>
    <property type="match status" value="1"/>
</dbReference>
<dbReference type="InterPro" id="IPR014273">
    <property type="entry name" value="Isocitrate_DH_bac-typ"/>
</dbReference>
<keyword evidence="11" id="KW-0521">NADP</keyword>
<comment type="function">
    <text evidence="18">Catalyzes the oxidative decarboxylation of isocitrate to 2-oxoglutarate and carbon dioxide with the concomitant reduction of NADP(+).</text>
</comment>
<protein>
    <recommendedName>
        <fullName evidence="6">Isocitrate dehydrogenase [NADP]</fullName>
        <ecNumber evidence="5">1.1.1.42</ecNumber>
    </recommendedName>
    <alternativeName>
        <fullName evidence="15">IDP</fullName>
    </alternativeName>
    <alternativeName>
        <fullName evidence="16">NADP(+)-specific ICDH</fullName>
    </alternativeName>
    <alternativeName>
        <fullName evidence="17">Oxalosuccinate decarboxylase</fullName>
    </alternativeName>
</protein>
<evidence type="ECO:0000256" key="12">
    <source>
        <dbReference type="ARBA" id="ARBA00023002"/>
    </source>
</evidence>
<evidence type="ECO:0000256" key="10">
    <source>
        <dbReference type="ARBA" id="ARBA00022842"/>
    </source>
</evidence>
<dbReference type="HOGENOM" id="CLU_031953_1_0_5"/>
<evidence type="ECO:0000256" key="7">
    <source>
        <dbReference type="ARBA" id="ARBA00022435"/>
    </source>
</evidence>
<dbReference type="PANTHER" id="PTHR11835:SF43">
    <property type="entry name" value="ISOPROPYLMALATE DEHYDROGENASE-LIKE DOMAIN-CONTAINING PROTEIN"/>
    <property type="match status" value="1"/>
</dbReference>
<evidence type="ECO:0000256" key="4">
    <source>
        <dbReference type="ARBA" id="ARBA00011738"/>
    </source>
</evidence>
<dbReference type="InterPro" id="IPR040978">
    <property type="entry name" value="Isocitrate_DH_TT1725_C"/>
</dbReference>
<dbReference type="GO" id="GO:0004450">
    <property type="term" value="F:isocitrate dehydrogenase (NADP+) activity"/>
    <property type="evidence" value="ECO:0007669"/>
    <property type="project" value="UniProtKB-EC"/>
</dbReference>
<keyword evidence="21" id="KW-1185">Reference proteome</keyword>
<evidence type="ECO:0000256" key="2">
    <source>
        <dbReference type="ARBA" id="ARBA00001946"/>
    </source>
</evidence>
<evidence type="ECO:0000256" key="16">
    <source>
        <dbReference type="ARBA" id="ARBA00029990"/>
    </source>
</evidence>
<dbReference type="GO" id="GO:0006102">
    <property type="term" value="P:isocitrate metabolic process"/>
    <property type="evidence" value="ECO:0007669"/>
    <property type="project" value="TreeGrafter"/>
</dbReference>
<reference evidence="20 21" key="1">
    <citation type="journal article" date="2011" name="BMC Genomics">
        <title>Genomic insights into an obligate epibiotic bacterial predator: Micavibrio aeruginosavorus ARL-13.</title>
        <authorList>
            <person name="Wang Z."/>
            <person name="Kadouri D."/>
            <person name="Wu M."/>
        </authorList>
    </citation>
    <scope>NUCLEOTIDE SEQUENCE [LARGE SCALE GENOMIC DNA]</scope>
    <source>
        <strain evidence="20 21">ARL-13</strain>
    </source>
</reference>
<dbReference type="NCBIfam" id="NF006673">
    <property type="entry name" value="PRK09222.1"/>
    <property type="match status" value="1"/>
</dbReference>
<evidence type="ECO:0000256" key="5">
    <source>
        <dbReference type="ARBA" id="ARBA00013013"/>
    </source>
</evidence>
<dbReference type="PANTHER" id="PTHR11835">
    <property type="entry name" value="DECARBOXYLATING DEHYDROGENASES-ISOCITRATE, ISOPROPYLMALATE, TARTRATE"/>
    <property type="match status" value="1"/>
</dbReference>
<evidence type="ECO:0000256" key="13">
    <source>
        <dbReference type="ARBA" id="ARBA00023211"/>
    </source>
</evidence>
<evidence type="ECO:0000256" key="11">
    <source>
        <dbReference type="ARBA" id="ARBA00022857"/>
    </source>
</evidence>
<comment type="catalytic activity">
    <reaction evidence="14">
        <text>D-threo-isocitrate + NADP(+) = 2-oxoglutarate + CO2 + NADPH</text>
        <dbReference type="Rhea" id="RHEA:19629"/>
        <dbReference type="ChEBI" id="CHEBI:15562"/>
        <dbReference type="ChEBI" id="CHEBI:16526"/>
        <dbReference type="ChEBI" id="CHEBI:16810"/>
        <dbReference type="ChEBI" id="CHEBI:57783"/>
        <dbReference type="ChEBI" id="CHEBI:58349"/>
        <dbReference type="EC" id="1.1.1.42"/>
    </reaction>
</comment>
<proteinExistence type="inferred from homology"/>
<dbReference type="InterPro" id="IPR046997">
    <property type="entry name" value="Isocitrate_DH_TT1725_C_sf"/>
</dbReference>
<dbReference type="InterPro" id="IPR024084">
    <property type="entry name" value="IsoPropMal-DH-like_dom"/>
</dbReference>
<dbReference type="SUPFAM" id="SSF53659">
    <property type="entry name" value="Isocitrate/Isopropylmalate dehydrogenase-like"/>
    <property type="match status" value="1"/>
</dbReference>
<evidence type="ECO:0000256" key="8">
    <source>
        <dbReference type="ARBA" id="ARBA00022532"/>
    </source>
</evidence>
<keyword evidence="9" id="KW-0479">Metal-binding</keyword>
<dbReference type="GO" id="GO:0004449">
    <property type="term" value="F:isocitrate dehydrogenase (NAD+) activity"/>
    <property type="evidence" value="ECO:0007669"/>
    <property type="project" value="TreeGrafter"/>
</dbReference>
<evidence type="ECO:0000313" key="20">
    <source>
        <dbReference type="EMBL" id="AEP10136.1"/>
    </source>
</evidence>
<dbReference type="Pfam" id="PF18324">
    <property type="entry name" value="Isocitrate_DH_C_bact"/>
    <property type="match status" value="1"/>
</dbReference>
<dbReference type="PROSITE" id="PS00470">
    <property type="entry name" value="IDH_IMDH"/>
    <property type="match status" value="1"/>
</dbReference>
<evidence type="ECO:0000256" key="1">
    <source>
        <dbReference type="ARBA" id="ARBA00001936"/>
    </source>
</evidence>
<comment type="cofactor">
    <cofactor evidence="2">
        <name>Mg(2+)</name>
        <dbReference type="ChEBI" id="CHEBI:18420"/>
    </cofactor>
</comment>
<comment type="cofactor">
    <cofactor evidence="1">
        <name>Mn(2+)</name>
        <dbReference type="ChEBI" id="CHEBI:29035"/>
    </cofactor>
</comment>
<dbReference type="InterPro" id="IPR019818">
    <property type="entry name" value="IsoCit/isopropylmalate_DH_CS"/>
</dbReference>
<dbReference type="EMBL" id="CP002382">
    <property type="protein sequence ID" value="AEP10136.1"/>
    <property type="molecule type" value="Genomic_DNA"/>
</dbReference>
<organism evidence="20 21">
    <name type="scientific">Micavibrio aeruginosavorus (strain ARL-13)</name>
    <dbReference type="NCBI Taxonomy" id="856793"/>
    <lineage>
        <taxon>Bacteria</taxon>
        <taxon>Pseudomonadati</taxon>
        <taxon>Bdellovibrionota</taxon>
        <taxon>Bdellovibrionia</taxon>
        <taxon>Bdellovibrionales</taxon>
        <taxon>Pseudobdellovibrionaceae</taxon>
        <taxon>Micavibrio</taxon>
    </lineage>
</organism>
<dbReference type="Gene3D" id="3.30.70.1570">
    <property type="match status" value="1"/>
</dbReference>
<gene>
    <name evidence="20" type="primary">icd</name>
    <name evidence="20" type="ordered locus">MICA_1825</name>
</gene>
<dbReference type="STRING" id="856793.MICA_1825"/>
<keyword evidence="10" id="KW-0460">Magnesium</keyword>
<keyword evidence="13" id="KW-0464">Manganese</keyword>